<keyword evidence="3" id="KW-0221">Differentiation</keyword>
<dbReference type="EMBL" id="JBDFQZ010000007">
    <property type="protein sequence ID" value="KAK9705775.1"/>
    <property type="molecule type" value="Genomic_DNA"/>
</dbReference>
<reference evidence="8" key="1">
    <citation type="submission" date="2024-03" db="EMBL/GenBank/DDBJ databases">
        <title>WGS assembly of Saponaria officinalis var. Norfolk2.</title>
        <authorList>
            <person name="Jenkins J."/>
            <person name="Shu S."/>
            <person name="Grimwood J."/>
            <person name="Barry K."/>
            <person name="Goodstein D."/>
            <person name="Schmutz J."/>
            <person name="Leebens-Mack J."/>
            <person name="Osbourn A."/>
        </authorList>
    </citation>
    <scope>NUCLEOTIDE SEQUENCE [LARGE SCALE GENOMIC DNA]</scope>
    <source>
        <strain evidence="8">JIC</strain>
    </source>
</reference>
<accession>A0AAW1JQB6</accession>
<sequence>MSARGHPTTPGMMRHGPPGAGAAAGRRPLDQTELAAQVAEMDRLLMENRRLATTIRAMRQDLSATQDEIKRVSSHIRSTETESDIQIRVLLEKIGKMESTIKAGDAVKADLQQTHKEAQSLISARKELILKIQKANQELEMYRTDINNVPDMISELDSMRAEHQRLRSAFEHEKRINVDLVERMQSMESKLAAMSREAETLRTEVLKAEKRAEAPYDSPYPNQDPQYSTLYRSNDPYYDSYRRADVHTAANGTMEGQVPRTNANGPLPPTRIVPSPPVPGASVPMAWGGPSNPSNTRK</sequence>
<dbReference type="PANTHER" id="PTHR33405:SF18">
    <property type="entry name" value="PROTEIN FLX-LIKE 4"/>
    <property type="match status" value="1"/>
</dbReference>
<evidence type="ECO:0000313" key="9">
    <source>
        <dbReference type="Proteomes" id="UP001443914"/>
    </source>
</evidence>
<gene>
    <name evidence="8" type="ORF">RND81_07G080700</name>
</gene>
<evidence type="ECO:0000256" key="4">
    <source>
        <dbReference type="ARBA" id="ARBA00023054"/>
    </source>
</evidence>
<feature type="compositionally biased region" description="Pro residues" evidence="7">
    <location>
        <begin position="266"/>
        <end position="279"/>
    </location>
</feature>
<proteinExistence type="inferred from homology"/>
<organism evidence="8 9">
    <name type="scientific">Saponaria officinalis</name>
    <name type="common">Common soapwort</name>
    <name type="synonym">Lychnis saponaria</name>
    <dbReference type="NCBI Taxonomy" id="3572"/>
    <lineage>
        <taxon>Eukaryota</taxon>
        <taxon>Viridiplantae</taxon>
        <taxon>Streptophyta</taxon>
        <taxon>Embryophyta</taxon>
        <taxon>Tracheophyta</taxon>
        <taxon>Spermatophyta</taxon>
        <taxon>Magnoliopsida</taxon>
        <taxon>eudicotyledons</taxon>
        <taxon>Gunneridae</taxon>
        <taxon>Pentapetalae</taxon>
        <taxon>Caryophyllales</taxon>
        <taxon>Caryophyllaceae</taxon>
        <taxon>Caryophylleae</taxon>
        <taxon>Saponaria</taxon>
    </lineage>
</organism>
<name>A0AAW1JQB6_SAPOF</name>
<dbReference type="GO" id="GO:0030154">
    <property type="term" value="P:cell differentiation"/>
    <property type="evidence" value="ECO:0007669"/>
    <property type="project" value="UniProtKB-KW"/>
</dbReference>
<evidence type="ECO:0000256" key="5">
    <source>
        <dbReference type="ARBA" id="ARBA00023089"/>
    </source>
</evidence>
<feature type="region of interest" description="Disordered" evidence="7">
    <location>
        <begin position="1"/>
        <end position="28"/>
    </location>
</feature>
<feature type="compositionally biased region" description="Low complexity" evidence="7">
    <location>
        <begin position="10"/>
        <end position="26"/>
    </location>
</feature>
<keyword evidence="5" id="KW-0287">Flowering</keyword>
<feature type="region of interest" description="Disordered" evidence="7">
    <location>
        <begin position="250"/>
        <end position="298"/>
    </location>
</feature>
<evidence type="ECO:0000256" key="3">
    <source>
        <dbReference type="ARBA" id="ARBA00022782"/>
    </source>
</evidence>
<dbReference type="GO" id="GO:0009908">
    <property type="term" value="P:flower development"/>
    <property type="evidence" value="ECO:0007669"/>
    <property type="project" value="UniProtKB-KW"/>
</dbReference>
<feature type="coiled-coil region" evidence="6">
    <location>
        <begin position="177"/>
        <end position="211"/>
    </location>
</feature>
<dbReference type="PANTHER" id="PTHR33405">
    <property type="entry name" value="PROTEIN FLX-LIKE 2"/>
    <property type="match status" value="1"/>
</dbReference>
<keyword evidence="2" id="KW-0217">Developmental protein</keyword>
<dbReference type="AlphaFoldDB" id="A0AAW1JQB6"/>
<evidence type="ECO:0000256" key="6">
    <source>
        <dbReference type="SAM" id="Coils"/>
    </source>
</evidence>
<keyword evidence="9" id="KW-1185">Reference proteome</keyword>
<evidence type="ECO:0000256" key="7">
    <source>
        <dbReference type="SAM" id="MobiDB-lite"/>
    </source>
</evidence>
<evidence type="ECO:0000313" key="8">
    <source>
        <dbReference type="EMBL" id="KAK9705775.1"/>
    </source>
</evidence>
<evidence type="ECO:0000256" key="1">
    <source>
        <dbReference type="ARBA" id="ARBA00005405"/>
    </source>
</evidence>
<dbReference type="InterPro" id="IPR040353">
    <property type="entry name" value="FLX/FLX-like"/>
</dbReference>
<comment type="caution">
    <text evidence="8">The sequence shown here is derived from an EMBL/GenBank/DDBJ whole genome shotgun (WGS) entry which is preliminary data.</text>
</comment>
<protein>
    <recommendedName>
        <fullName evidence="10">Protein FLX-like 4</fullName>
    </recommendedName>
</protein>
<evidence type="ECO:0008006" key="10">
    <source>
        <dbReference type="Google" id="ProtNLM"/>
    </source>
</evidence>
<keyword evidence="4 6" id="KW-0175">Coiled coil</keyword>
<dbReference type="Proteomes" id="UP001443914">
    <property type="component" value="Unassembled WGS sequence"/>
</dbReference>
<comment type="similarity">
    <text evidence="1">Belongs to the FLX family.</text>
</comment>
<evidence type="ECO:0000256" key="2">
    <source>
        <dbReference type="ARBA" id="ARBA00022473"/>
    </source>
</evidence>
<feature type="coiled-coil region" evidence="6">
    <location>
        <begin position="118"/>
        <end position="145"/>
    </location>
</feature>